<feature type="compositionally biased region" description="Basic and acidic residues" evidence="1">
    <location>
        <begin position="105"/>
        <end position="124"/>
    </location>
</feature>
<evidence type="ECO:0000313" key="3">
    <source>
        <dbReference type="EMBL" id="MEZ3168671.1"/>
    </source>
</evidence>
<evidence type="ECO:0000313" key="4">
    <source>
        <dbReference type="Proteomes" id="UP001501425"/>
    </source>
</evidence>
<feature type="compositionally biased region" description="Basic and acidic residues" evidence="1">
    <location>
        <begin position="132"/>
        <end position="154"/>
    </location>
</feature>
<dbReference type="RefSeq" id="WP_343777875.1">
    <property type="nucleotide sequence ID" value="NZ_BAAADQ010000005.1"/>
</dbReference>
<evidence type="ECO:0000256" key="1">
    <source>
        <dbReference type="SAM" id="MobiDB-lite"/>
    </source>
</evidence>
<name>A0AAV3SQU4_9EURY</name>
<reference evidence="2" key="2">
    <citation type="submission" date="2023-12" db="EMBL/GenBank/DDBJ databases">
        <authorList>
            <person name="Sun Q."/>
            <person name="Inoue M."/>
        </authorList>
    </citation>
    <scope>NUCLEOTIDE SEQUENCE</scope>
    <source>
        <strain evidence="2">JCM 14265</strain>
    </source>
</reference>
<feature type="compositionally biased region" description="Basic and acidic residues" evidence="1">
    <location>
        <begin position="166"/>
        <end position="187"/>
    </location>
</feature>
<proteinExistence type="predicted"/>
<feature type="compositionally biased region" description="Acidic residues" evidence="1">
    <location>
        <begin position="155"/>
        <end position="165"/>
    </location>
</feature>
<reference evidence="2" key="1">
    <citation type="journal article" date="2014" name="Int. J. Syst. Evol. Microbiol.">
        <title>Complete genome sequence of Corynebacterium casei LMG S-19264T (=DSM 44701T), isolated from a smear-ripened cheese.</title>
        <authorList>
            <consortium name="US DOE Joint Genome Institute (JGI-PGF)"/>
            <person name="Walter F."/>
            <person name="Albersmeier A."/>
            <person name="Kalinowski J."/>
            <person name="Ruckert C."/>
        </authorList>
    </citation>
    <scope>NUCLEOTIDE SEQUENCE</scope>
    <source>
        <strain evidence="2">JCM 14265</strain>
    </source>
</reference>
<protein>
    <submittedName>
        <fullName evidence="2">Uncharacterized protein</fullName>
    </submittedName>
</protein>
<accession>A0AAV3SQU4</accession>
<dbReference type="AlphaFoldDB" id="A0AAV3SQU4"/>
<dbReference type="EMBL" id="JBEDNW010000010">
    <property type="protein sequence ID" value="MEZ3168671.1"/>
    <property type="molecule type" value="Genomic_DNA"/>
</dbReference>
<organism evidence="2 4">
    <name type="scientific">Halorubrum ejinorense</name>
    <dbReference type="NCBI Taxonomy" id="425309"/>
    <lineage>
        <taxon>Archaea</taxon>
        <taxon>Methanobacteriati</taxon>
        <taxon>Methanobacteriota</taxon>
        <taxon>Stenosarchaea group</taxon>
        <taxon>Halobacteria</taxon>
        <taxon>Halobacteriales</taxon>
        <taxon>Haloferacaceae</taxon>
        <taxon>Halorubrum</taxon>
    </lineage>
</organism>
<keyword evidence="5" id="KW-1185">Reference proteome</keyword>
<dbReference type="EMBL" id="BAAADQ010000005">
    <property type="protein sequence ID" value="GAA0540378.1"/>
    <property type="molecule type" value="Genomic_DNA"/>
</dbReference>
<reference evidence="3 5" key="3">
    <citation type="submission" date="2024-06" db="EMBL/GenBank/DDBJ databases">
        <title>Halorubrum miltondacostae sp. nov., a potential PHA producer isolated from an inland solar saltern in Rio Maior, Portugal.</title>
        <authorList>
            <person name="Albuquerque L."/>
            <person name="Viver T."/>
            <person name="Barroso C."/>
            <person name="Claudino R."/>
            <person name="Galvan M."/>
            <person name="Simoes G."/>
            <person name="Lobo Da Cunha A."/>
            <person name="Egas C."/>
        </authorList>
    </citation>
    <scope>NUCLEOTIDE SEQUENCE [LARGE SCALE GENOMIC DNA]</scope>
    <source>
        <strain evidence="3 5">DSM 18646</strain>
    </source>
</reference>
<feature type="compositionally biased region" description="Basic and acidic residues" evidence="1">
    <location>
        <begin position="246"/>
        <end position="255"/>
    </location>
</feature>
<comment type="caution">
    <text evidence="2">The sequence shown here is derived from an EMBL/GenBank/DDBJ whole genome shotgun (WGS) entry which is preliminary data.</text>
</comment>
<dbReference type="Proteomes" id="UP001567571">
    <property type="component" value="Unassembled WGS sequence"/>
</dbReference>
<sequence>MTELRHFLASLYDAVSEAEMQALLNGRRRLRRMVESGEFADDVSLPVYHATDLSVTLDVGLEARETKRGIQMFVTEPSADDQTGLELDLEVYDFLQAGDLTAATDDPKRHEGGLDVHIPLREPPVDSGDAVDSARDTDEKSEDTRKQARGRREPTEDERSEDERTDDEHGARKPTTDESTKRERTEDERTEDERAEDERTKEDRPTGERDKDERDKDADAAEKRAEHKRERLRKPAKFPGLSLPREWARTRGNRDAEEDER</sequence>
<feature type="compositionally biased region" description="Basic and acidic residues" evidence="1">
    <location>
        <begin position="196"/>
        <end position="229"/>
    </location>
</feature>
<evidence type="ECO:0000313" key="5">
    <source>
        <dbReference type="Proteomes" id="UP001567571"/>
    </source>
</evidence>
<gene>
    <name evidence="3" type="ORF">ABNG02_15240</name>
    <name evidence="2" type="ORF">GCM10008994_14370</name>
</gene>
<dbReference type="Proteomes" id="UP001501425">
    <property type="component" value="Unassembled WGS sequence"/>
</dbReference>
<feature type="region of interest" description="Disordered" evidence="1">
    <location>
        <begin position="103"/>
        <end position="261"/>
    </location>
</feature>
<evidence type="ECO:0000313" key="2">
    <source>
        <dbReference type="EMBL" id="GAA0540378.1"/>
    </source>
</evidence>